<proteinExistence type="predicted"/>
<evidence type="ECO:0000313" key="1">
    <source>
        <dbReference type="EMBL" id="EIW86141.1"/>
    </source>
</evidence>
<dbReference type="RefSeq" id="XP_007763057.1">
    <property type="nucleotide sequence ID" value="XM_007764867.1"/>
</dbReference>
<accession>A0A5M3N5F0</accession>
<gene>
    <name evidence="1" type="ORF">CONPUDRAFT_148250</name>
</gene>
<comment type="caution">
    <text evidence="1">The sequence shown here is derived from an EMBL/GenBank/DDBJ whole genome shotgun (WGS) entry which is preliminary data.</text>
</comment>
<sequence>MDTADALTASAFPMPSLAQPIYCPPADPRDVLTLSDRTSARTMTNLGSPSAFSITFDNYIVATVRWTDARERGSTA</sequence>
<dbReference type="KEGG" id="cput:CONPUDRAFT_148250"/>
<organism evidence="1 2">
    <name type="scientific">Coniophora puteana (strain RWD-64-598)</name>
    <name type="common">Brown rot fungus</name>
    <dbReference type="NCBI Taxonomy" id="741705"/>
    <lineage>
        <taxon>Eukaryota</taxon>
        <taxon>Fungi</taxon>
        <taxon>Dikarya</taxon>
        <taxon>Basidiomycota</taxon>
        <taxon>Agaricomycotina</taxon>
        <taxon>Agaricomycetes</taxon>
        <taxon>Agaricomycetidae</taxon>
        <taxon>Boletales</taxon>
        <taxon>Coniophorineae</taxon>
        <taxon>Coniophoraceae</taxon>
        <taxon>Coniophora</taxon>
    </lineage>
</organism>
<keyword evidence="2" id="KW-1185">Reference proteome</keyword>
<evidence type="ECO:0000313" key="2">
    <source>
        <dbReference type="Proteomes" id="UP000053558"/>
    </source>
</evidence>
<dbReference type="GeneID" id="19202473"/>
<protein>
    <submittedName>
        <fullName evidence="1">Uncharacterized protein</fullName>
    </submittedName>
</protein>
<name>A0A5M3N5F0_CONPW</name>
<dbReference type="Proteomes" id="UP000053558">
    <property type="component" value="Unassembled WGS sequence"/>
</dbReference>
<dbReference type="AlphaFoldDB" id="A0A5M3N5F0"/>
<dbReference type="EMBL" id="JH711573">
    <property type="protein sequence ID" value="EIW86141.1"/>
    <property type="molecule type" value="Genomic_DNA"/>
</dbReference>
<reference evidence="2" key="1">
    <citation type="journal article" date="2012" name="Science">
        <title>The Paleozoic origin of enzymatic lignin decomposition reconstructed from 31 fungal genomes.</title>
        <authorList>
            <person name="Floudas D."/>
            <person name="Binder M."/>
            <person name="Riley R."/>
            <person name="Barry K."/>
            <person name="Blanchette R.A."/>
            <person name="Henrissat B."/>
            <person name="Martinez A.T."/>
            <person name="Otillar R."/>
            <person name="Spatafora J.W."/>
            <person name="Yadav J.S."/>
            <person name="Aerts A."/>
            <person name="Benoit I."/>
            <person name="Boyd A."/>
            <person name="Carlson A."/>
            <person name="Copeland A."/>
            <person name="Coutinho P.M."/>
            <person name="de Vries R.P."/>
            <person name="Ferreira P."/>
            <person name="Findley K."/>
            <person name="Foster B."/>
            <person name="Gaskell J."/>
            <person name="Glotzer D."/>
            <person name="Gorecki P."/>
            <person name="Heitman J."/>
            <person name="Hesse C."/>
            <person name="Hori C."/>
            <person name="Igarashi K."/>
            <person name="Jurgens J.A."/>
            <person name="Kallen N."/>
            <person name="Kersten P."/>
            <person name="Kohler A."/>
            <person name="Kuees U."/>
            <person name="Kumar T.K.A."/>
            <person name="Kuo A."/>
            <person name="LaButti K."/>
            <person name="Larrondo L.F."/>
            <person name="Lindquist E."/>
            <person name="Ling A."/>
            <person name="Lombard V."/>
            <person name="Lucas S."/>
            <person name="Lundell T."/>
            <person name="Martin R."/>
            <person name="McLaughlin D.J."/>
            <person name="Morgenstern I."/>
            <person name="Morin E."/>
            <person name="Murat C."/>
            <person name="Nagy L.G."/>
            <person name="Nolan M."/>
            <person name="Ohm R.A."/>
            <person name="Patyshakuliyeva A."/>
            <person name="Rokas A."/>
            <person name="Ruiz-Duenas F.J."/>
            <person name="Sabat G."/>
            <person name="Salamov A."/>
            <person name="Samejima M."/>
            <person name="Schmutz J."/>
            <person name="Slot J.C."/>
            <person name="St John F."/>
            <person name="Stenlid J."/>
            <person name="Sun H."/>
            <person name="Sun S."/>
            <person name="Syed K."/>
            <person name="Tsang A."/>
            <person name="Wiebenga A."/>
            <person name="Young D."/>
            <person name="Pisabarro A."/>
            <person name="Eastwood D.C."/>
            <person name="Martin F."/>
            <person name="Cullen D."/>
            <person name="Grigoriev I.V."/>
            <person name="Hibbett D.S."/>
        </authorList>
    </citation>
    <scope>NUCLEOTIDE SEQUENCE [LARGE SCALE GENOMIC DNA]</scope>
    <source>
        <strain evidence="2">RWD-64-598 SS2</strain>
    </source>
</reference>